<feature type="domain" description="Lnb N-terminal periplasmic" evidence="1">
    <location>
        <begin position="140"/>
        <end position="309"/>
    </location>
</feature>
<dbReference type="Pfam" id="PF25222">
    <property type="entry name" value="DUF7840"/>
    <property type="match status" value="1"/>
</dbReference>
<name>A0A3B0X5A9_9ZZZZ</name>
<evidence type="ECO:0000259" key="2">
    <source>
        <dbReference type="Pfam" id="PF25222"/>
    </source>
</evidence>
<dbReference type="InterPro" id="IPR057162">
    <property type="entry name" value="DUF7840"/>
</dbReference>
<evidence type="ECO:0000259" key="3">
    <source>
        <dbReference type="Pfam" id="PF25225"/>
    </source>
</evidence>
<dbReference type="EMBL" id="UOFE01000023">
    <property type="protein sequence ID" value="VAW51916.1"/>
    <property type="molecule type" value="Genomic_DNA"/>
</dbReference>
<organism evidence="4">
    <name type="scientific">hydrothermal vent metagenome</name>
    <dbReference type="NCBI Taxonomy" id="652676"/>
    <lineage>
        <taxon>unclassified sequences</taxon>
        <taxon>metagenomes</taxon>
        <taxon>ecological metagenomes</taxon>
    </lineage>
</organism>
<evidence type="ECO:0000259" key="1">
    <source>
        <dbReference type="Pfam" id="PF13387"/>
    </source>
</evidence>
<dbReference type="InterPro" id="IPR057165">
    <property type="entry name" value="DUF7843"/>
</dbReference>
<sequence>MLQTIWLSHHLYRLTVLLSILLFPLSGYASVDIQQIQNDSIQQAVSKKLWQKIEWLNLLHYNKEFSQYISQVDDTRFFYAADGSENPQAELIETIKHLYTKTNNHNLQTQCQFVARTEWLIQRLDINKSDLPRVNCDEYIEWRKLVQADSVTLIFPAYHLNSPSSMFGHTLLRLDNSNNTKTDWLSYAVNFGADIDNSDNSLIYAYQGLAGGYPGIFISEPYFKKIQEYNRIEHRDIWEYKLNLTADETERMIQHLWELKTINFDYYFFDENCSYRLLELIEVARPGVELTDEFIVTAIPVDTVRAVEQAKLIEGIHYRPAHATQIQYTLETMPKQHRDSVLKLSQNIQYSETEAFAQLTIQEQKTVTDLAYKYLRYNKTKKARDPETAKRSFQLLQKLNSYPVDVKINKTIPTPIPPEKGHKSKRASIGLGQRLNNNYAEIGFKMSFHDLEDNKKGFLQGAQINIGSIQVRAEEDVGLRLYKMDFVDIFSLTPKNAFFDPLSWRIYTGFERQLTKQKDQLIYHLTGGAGGTWQIIKNHQYYALLLGRLEINKQLRNTFEPAIGFTTGFLSHFKHTTARLEFSGEQFEDDVYRLRAQYTQNVVLTTNHSIKLFAKHEWHEDGIDFSDVNLSYQYYF</sequence>
<reference evidence="4" key="1">
    <citation type="submission" date="2018-06" db="EMBL/GenBank/DDBJ databases">
        <authorList>
            <person name="Zhirakovskaya E."/>
        </authorList>
    </citation>
    <scope>NUCLEOTIDE SEQUENCE</scope>
</reference>
<feature type="domain" description="DUF7840" evidence="2">
    <location>
        <begin position="416"/>
        <end position="635"/>
    </location>
</feature>
<accession>A0A3B0X5A9</accession>
<dbReference type="Pfam" id="PF13387">
    <property type="entry name" value="Lnb_N"/>
    <property type="match status" value="1"/>
</dbReference>
<evidence type="ECO:0000313" key="4">
    <source>
        <dbReference type="EMBL" id="VAW51916.1"/>
    </source>
</evidence>
<dbReference type="AlphaFoldDB" id="A0A3B0X5A9"/>
<gene>
    <name evidence="4" type="ORF">MNBD_GAMMA05-1998</name>
</gene>
<proteinExistence type="predicted"/>
<dbReference type="InterPro" id="IPR025178">
    <property type="entry name" value="Lnb_N"/>
</dbReference>
<dbReference type="Pfam" id="PF25225">
    <property type="entry name" value="DUF7843"/>
    <property type="match status" value="1"/>
</dbReference>
<feature type="domain" description="DUF7843" evidence="3">
    <location>
        <begin position="48"/>
        <end position="122"/>
    </location>
</feature>
<protein>
    <submittedName>
        <fullName evidence="4">Putative outermembrane protein</fullName>
    </submittedName>
</protein>